<dbReference type="Pfam" id="PF06580">
    <property type="entry name" value="His_kinase"/>
    <property type="match status" value="1"/>
</dbReference>
<dbReference type="Pfam" id="PF00672">
    <property type="entry name" value="HAMP"/>
    <property type="match status" value="1"/>
</dbReference>
<keyword evidence="8" id="KW-1185">Reference proteome</keyword>
<dbReference type="InterPro" id="IPR036890">
    <property type="entry name" value="HATPase_C_sf"/>
</dbReference>
<dbReference type="SMART" id="SM00387">
    <property type="entry name" value="HATPase_c"/>
    <property type="match status" value="1"/>
</dbReference>
<sequence length="585" mass="66863">MINYIKKVFFSMQLKWKFFIFTILVSIIPVAFIGIFSYKVSQEYLKESVTKSAIMKSEAVNSKLEKYLSDIDDTSLMLISGYTLQRFLTEQDMTKRYVYRNQLKSMLSSTVSSKTNMQSIIIYDKDGNMCLFETNTSNDMVLRGKAAENISSSGIYPEAQRLMGRRIWTKLFQDVSQVSMIRVVNEMGGQKQIGTIVINVDEDSLRKQIQDIDSEDGEQFIISEQSGGIIYSSTGEEYVPEGGGGYSQSSGHGTITHNNKKYLNIYYISDFCNWRMDTLIPLDVLFSKVGSIKQITIIMMLMCLLLVVAFSILLTNLLTKPITKLSILMGRVEEGDLEIRFHNSYKDEIGRLGQSFNSMIEKTKMLLRENTEKQKRLRIQELKALQAQINPHFLYNTIDTINWMAQAIDADAISEISIALANYYRLSLSRGAEVIRIADEVSQVKNYLTIQKIRYDKYLNYEINISDEILDLHIIKLTLQPIVENAIYHGIKDMLENGIIRIDGRLEAGNVIFEVWDNGKGMSPERLLSVRESLGKIRTEGFGVSNTNERIKLFFGEKYGIEIDSAENIFTRVRVTIPAVHMPEQ</sequence>
<dbReference type="OrthoDB" id="9809348at2"/>
<keyword evidence="4 7" id="KW-0418">Kinase</keyword>
<accession>A0A369AIX6</accession>
<gene>
    <name evidence="7" type="ORF">DFR58_13625</name>
</gene>
<feature type="transmembrane region" description="Helical" evidence="5">
    <location>
        <begin position="295"/>
        <end position="318"/>
    </location>
</feature>
<dbReference type="EMBL" id="QPJT01000036">
    <property type="protein sequence ID" value="RCX09349.1"/>
    <property type="molecule type" value="Genomic_DNA"/>
</dbReference>
<dbReference type="RefSeq" id="WP_114299899.1">
    <property type="nucleotide sequence ID" value="NZ_QPJT01000036.1"/>
</dbReference>
<keyword evidence="2" id="KW-0597">Phosphoprotein</keyword>
<dbReference type="Pfam" id="PF02518">
    <property type="entry name" value="HATPase_c"/>
    <property type="match status" value="1"/>
</dbReference>
<dbReference type="PANTHER" id="PTHR34220">
    <property type="entry name" value="SENSOR HISTIDINE KINASE YPDA"/>
    <property type="match status" value="1"/>
</dbReference>
<proteinExistence type="predicted"/>
<evidence type="ECO:0000313" key="7">
    <source>
        <dbReference type="EMBL" id="RCX09349.1"/>
    </source>
</evidence>
<keyword evidence="5" id="KW-0472">Membrane</keyword>
<dbReference type="PANTHER" id="PTHR34220:SF7">
    <property type="entry name" value="SENSOR HISTIDINE KINASE YPDA"/>
    <property type="match status" value="1"/>
</dbReference>
<keyword evidence="5" id="KW-1133">Transmembrane helix</keyword>
<name>A0A369AIX6_9FIRM</name>
<organism evidence="7 8">
    <name type="scientific">Anaerobacterium chartisolvens</name>
    <dbReference type="NCBI Taxonomy" id="1297424"/>
    <lineage>
        <taxon>Bacteria</taxon>
        <taxon>Bacillati</taxon>
        <taxon>Bacillota</taxon>
        <taxon>Clostridia</taxon>
        <taxon>Eubacteriales</taxon>
        <taxon>Oscillospiraceae</taxon>
        <taxon>Anaerobacterium</taxon>
    </lineage>
</organism>
<evidence type="ECO:0000256" key="3">
    <source>
        <dbReference type="ARBA" id="ARBA00022679"/>
    </source>
</evidence>
<keyword evidence="5" id="KW-0812">Transmembrane</keyword>
<evidence type="ECO:0000256" key="1">
    <source>
        <dbReference type="ARBA" id="ARBA00004370"/>
    </source>
</evidence>
<dbReference type="Gene3D" id="3.30.565.10">
    <property type="entry name" value="Histidine kinase-like ATPase, C-terminal domain"/>
    <property type="match status" value="1"/>
</dbReference>
<evidence type="ECO:0000256" key="5">
    <source>
        <dbReference type="SAM" id="Phobius"/>
    </source>
</evidence>
<dbReference type="SUPFAM" id="SSF55874">
    <property type="entry name" value="ATPase domain of HSP90 chaperone/DNA topoisomerase II/histidine kinase"/>
    <property type="match status" value="1"/>
</dbReference>
<protein>
    <submittedName>
        <fullName evidence="7">Two-component system sensor histidine kinase YesM</fullName>
    </submittedName>
</protein>
<keyword evidence="3" id="KW-0808">Transferase</keyword>
<dbReference type="CDD" id="cd06225">
    <property type="entry name" value="HAMP"/>
    <property type="match status" value="1"/>
</dbReference>
<comment type="subcellular location">
    <subcellularLocation>
        <location evidence="1">Membrane</location>
    </subcellularLocation>
</comment>
<feature type="domain" description="HAMP" evidence="6">
    <location>
        <begin position="316"/>
        <end position="368"/>
    </location>
</feature>
<dbReference type="GO" id="GO:0016020">
    <property type="term" value="C:membrane"/>
    <property type="evidence" value="ECO:0007669"/>
    <property type="project" value="UniProtKB-SubCell"/>
</dbReference>
<dbReference type="Proteomes" id="UP000253034">
    <property type="component" value="Unassembled WGS sequence"/>
</dbReference>
<dbReference type="Gene3D" id="6.10.340.10">
    <property type="match status" value="1"/>
</dbReference>
<evidence type="ECO:0000256" key="4">
    <source>
        <dbReference type="ARBA" id="ARBA00022777"/>
    </source>
</evidence>
<comment type="caution">
    <text evidence="7">The sequence shown here is derived from an EMBL/GenBank/DDBJ whole genome shotgun (WGS) entry which is preliminary data.</text>
</comment>
<evidence type="ECO:0000259" key="6">
    <source>
        <dbReference type="PROSITE" id="PS50885"/>
    </source>
</evidence>
<dbReference type="SMART" id="SM00304">
    <property type="entry name" value="HAMP"/>
    <property type="match status" value="1"/>
</dbReference>
<feature type="transmembrane region" description="Helical" evidence="5">
    <location>
        <begin position="18"/>
        <end position="38"/>
    </location>
</feature>
<dbReference type="InterPro" id="IPR010559">
    <property type="entry name" value="Sig_transdc_His_kin_internal"/>
</dbReference>
<dbReference type="PROSITE" id="PS50885">
    <property type="entry name" value="HAMP"/>
    <property type="match status" value="1"/>
</dbReference>
<reference evidence="7 8" key="1">
    <citation type="submission" date="2018-07" db="EMBL/GenBank/DDBJ databases">
        <title>Genomic Encyclopedia of Type Strains, Phase IV (KMG-IV): sequencing the most valuable type-strain genomes for metagenomic binning, comparative biology and taxonomic classification.</title>
        <authorList>
            <person name="Goeker M."/>
        </authorList>
    </citation>
    <scope>NUCLEOTIDE SEQUENCE [LARGE SCALE GENOMIC DNA]</scope>
    <source>
        <strain evidence="7 8">DSM 27016</strain>
    </source>
</reference>
<dbReference type="InterPro" id="IPR003594">
    <property type="entry name" value="HATPase_dom"/>
</dbReference>
<dbReference type="InterPro" id="IPR050640">
    <property type="entry name" value="Bact_2-comp_sensor_kinase"/>
</dbReference>
<dbReference type="GO" id="GO:0000155">
    <property type="term" value="F:phosphorelay sensor kinase activity"/>
    <property type="evidence" value="ECO:0007669"/>
    <property type="project" value="InterPro"/>
</dbReference>
<dbReference type="AlphaFoldDB" id="A0A369AIX6"/>
<evidence type="ECO:0000256" key="2">
    <source>
        <dbReference type="ARBA" id="ARBA00022553"/>
    </source>
</evidence>
<evidence type="ECO:0000313" key="8">
    <source>
        <dbReference type="Proteomes" id="UP000253034"/>
    </source>
</evidence>
<dbReference type="InterPro" id="IPR003660">
    <property type="entry name" value="HAMP_dom"/>
</dbReference>
<dbReference type="SUPFAM" id="SSF158472">
    <property type="entry name" value="HAMP domain-like"/>
    <property type="match status" value="1"/>
</dbReference>